<dbReference type="CDD" id="cd07505">
    <property type="entry name" value="HAD_BPGM-like"/>
    <property type="match status" value="1"/>
</dbReference>
<dbReference type="Gene3D" id="1.10.150.240">
    <property type="entry name" value="Putative phosphatase, domain 2"/>
    <property type="match status" value="1"/>
</dbReference>
<keyword evidence="2" id="KW-1185">Reference proteome</keyword>
<name>A0ABQ5Z995_9SPHN</name>
<dbReference type="SFLD" id="SFLDS00003">
    <property type="entry name" value="Haloacid_Dehalogenase"/>
    <property type="match status" value="1"/>
</dbReference>
<dbReference type="InterPro" id="IPR023198">
    <property type="entry name" value="PGP-like_dom2"/>
</dbReference>
<accession>A0ABQ5Z995</accession>
<evidence type="ECO:0000313" key="1">
    <source>
        <dbReference type="EMBL" id="GLR48544.1"/>
    </source>
</evidence>
<dbReference type="NCBIfam" id="TIGR01509">
    <property type="entry name" value="HAD-SF-IA-v3"/>
    <property type="match status" value="1"/>
</dbReference>
<evidence type="ECO:0000313" key="2">
    <source>
        <dbReference type="Proteomes" id="UP001156703"/>
    </source>
</evidence>
<dbReference type="PANTHER" id="PTHR43434">
    <property type="entry name" value="PHOSPHOGLYCOLATE PHOSPHATASE"/>
    <property type="match status" value="1"/>
</dbReference>
<dbReference type="SFLD" id="SFLDG01135">
    <property type="entry name" value="C1.5.6:_HAD__Beta-PGM__Phospha"/>
    <property type="match status" value="1"/>
</dbReference>
<dbReference type="InterPro" id="IPR006439">
    <property type="entry name" value="HAD-SF_hydro_IA"/>
</dbReference>
<dbReference type="Proteomes" id="UP001156703">
    <property type="component" value="Unassembled WGS sequence"/>
</dbReference>
<dbReference type="EMBL" id="BSOO01000029">
    <property type="protein sequence ID" value="GLR48544.1"/>
    <property type="molecule type" value="Genomic_DNA"/>
</dbReference>
<dbReference type="InterPro" id="IPR036412">
    <property type="entry name" value="HAD-like_sf"/>
</dbReference>
<dbReference type="Pfam" id="PF00702">
    <property type="entry name" value="Hydrolase"/>
    <property type="match status" value="1"/>
</dbReference>
<sequence length="225" mass="24053">MLRAILFDIDGTLVDSNDFHVLAWAEAFHAAGHDFRLGEIHAQVGQGGDNFVRALLPDIADADAEALVEAHHRLFRKHYLHRLKPFPGARDLLARCRDAGLKVMLATSATREELQRHLDVLDARALVDGWSSADDVGCSKPCPDVFETAAAKAGVAPGEALAVGDTPFDIIAARAAGIATVAVRSGLFPETELQGAIALYDNVEALLTGFDDSPLNPERARAGTP</sequence>
<gene>
    <name evidence="1" type="ORF">GCM10007925_22610</name>
</gene>
<dbReference type="SFLD" id="SFLDG01129">
    <property type="entry name" value="C1.5:_HAD__Beta-PGM__Phosphata"/>
    <property type="match status" value="1"/>
</dbReference>
<proteinExistence type="predicted"/>
<dbReference type="InterPro" id="IPR050155">
    <property type="entry name" value="HAD-like_hydrolase_sf"/>
</dbReference>
<comment type="caution">
    <text evidence="1">The sequence shown here is derived from an EMBL/GenBank/DDBJ whole genome shotgun (WGS) entry which is preliminary data.</text>
</comment>
<dbReference type="PANTHER" id="PTHR43434:SF16">
    <property type="entry name" value="BLL8046 PROTEIN"/>
    <property type="match status" value="1"/>
</dbReference>
<dbReference type="Gene3D" id="3.40.50.1000">
    <property type="entry name" value="HAD superfamily/HAD-like"/>
    <property type="match status" value="1"/>
</dbReference>
<dbReference type="InterPro" id="IPR023214">
    <property type="entry name" value="HAD_sf"/>
</dbReference>
<dbReference type="PRINTS" id="PR00413">
    <property type="entry name" value="HADHALOGNASE"/>
</dbReference>
<dbReference type="SUPFAM" id="SSF56784">
    <property type="entry name" value="HAD-like"/>
    <property type="match status" value="1"/>
</dbReference>
<dbReference type="NCBIfam" id="TIGR01549">
    <property type="entry name" value="HAD-SF-IA-v1"/>
    <property type="match status" value="1"/>
</dbReference>
<reference evidence="2" key="1">
    <citation type="journal article" date="2019" name="Int. J. Syst. Evol. Microbiol.">
        <title>The Global Catalogue of Microorganisms (GCM) 10K type strain sequencing project: providing services to taxonomists for standard genome sequencing and annotation.</title>
        <authorList>
            <consortium name="The Broad Institute Genomics Platform"/>
            <consortium name="The Broad Institute Genome Sequencing Center for Infectious Disease"/>
            <person name="Wu L."/>
            <person name="Ma J."/>
        </authorList>
    </citation>
    <scope>NUCLEOTIDE SEQUENCE [LARGE SCALE GENOMIC DNA]</scope>
    <source>
        <strain evidence="2">NBRC 102146</strain>
    </source>
</reference>
<organism evidence="1 2">
    <name type="scientific">Sphingomonas astaxanthinifaciens DSM 22298</name>
    <dbReference type="NCBI Taxonomy" id="1123267"/>
    <lineage>
        <taxon>Bacteria</taxon>
        <taxon>Pseudomonadati</taxon>
        <taxon>Pseudomonadota</taxon>
        <taxon>Alphaproteobacteria</taxon>
        <taxon>Sphingomonadales</taxon>
        <taxon>Sphingomonadaceae</taxon>
        <taxon>Sphingomonas</taxon>
    </lineage>
</organism>
<protein>
    <submittedName>
        <fullName evidence="1">Phosphoglycolate phosphatase</fullName>
    </submittedName>
</protein>
<dbReference type="RefSeq" id="WP_029940902.1">
    <property type="nucleotide sequence ID" value="NZ_BSOO01000029.1"/>
</dbReference>